<proteinExistence type="predicted"/>
<dbReference type="Pfam" id="PF08325">
    <property type="entry name" value="WLM"/>
    <property type="match status" value="1"/>
</dbReference>
<feature type="compositionally biased region" description="Basic residues" evidence="1">
    <location>
        <begin position="160"/>
        <end position="173"/>
    </location>
</feature>
<dbReference type="InterPro" id="IPR013536">
    <property type="entry name" value="WLM_dom"/>
</dbReference>
<sequence>MRKNKETPKDNPHIDHVAVLNRPGHDEALAMLRHVARAVSLLMRQRRLHIGTLREFYPGDRRLLGLNVGHGIEVRLRLRHAGDEMRFLSAEAVLETLLHELTHNWFGPHDRKFYKRLDELMAEQWYNEQQGLYDTFLGSGQRLGGAIAHGNVLQGTAQASRRRGRGRGRKLGGRTRDVGDPREMAAKAAQRRLADQVTCGARIETAADARADPGLIVIDLCGEEETAATTEAKPRPKEIIDLTLDD</sequence>
<dbReference type="GO" id="GO:0016925">
    <property type="term" value="P:protein sumoylation"/>
    <property type="evidence" value="ECO:0007669"/>
    <property type="project" value="EnsemblFungi"/>
</dbReference>
<evidence type="ECO:0000256" key="1">
    <source>
        <dbReference type="SAM" id="MobiDB-lite"/>
    </source>
</evidence>
<dbReference type="PANTHER" id="PTHR46622:SF1">
    <property type="entry name" value="DNA-DEPENDENT METALLOPROTEASE WSS1"/>
    <property type="match status" value="1"/>
</dbReference>
<dbReference type="AlphaFoldDB" id="I2GXU2"/>
<dbReference type="GO" id="GO:0019985">
    <property type="term" value="P:translesion synthesis"/>
    <property type="evidence" value="ECO:0007669"/>
    <property type="project" value="EnsemblFungi"/>
</dbReference>
<feature type="domain" description="WLM" evidence="2">
    <location>
        <begin position="5"/>
        <end position="194"/>
    </location>
</feature>
<dbReference type="FunCoup" id="I2GXU2">
    <property type="interactions" value="94"/>
</dbReference>
<dbReference type="STRING" id="1071380.I2GXU2"/>
<dbReference type="eggNOG" id="KOG4842">
    <property type="taxonomic scope" value="Eukaryota"/>
</dbReference>
<dbReference type="Proteomes" id="UP000002866">
    <property type="component" value="Chromosome 2"/>
</dbReference>
<evidence type="ECO:0000313" key="3">
    <source>
        <dbReference type="EMBL" id="CCH58944.1"/>
    </source>
</evidence>
<dbReference type="KEGG" id="tbl:TBLA_0B01010"/>
<dbReference type="GO" id="GO:0061665">
    <property type="term" value="F:SUMO ligase activity"/>
    <property type="evidence" value="ECO:0007669"/>
    <property type="project" value="EnsemblFungi"/>
</dbReference>
<gene>
    <name evidence="3" type="primary">TBLA0B01010</name>
    <name evidence="3" type="ORF">TBLA_0B01010</name>
</gene>
<dbReference type="OMA" id="LTHNLHG"/>
<dbReference type="OrthoDB" id="49605at2759"/>
<keyword evidence="4" id="KW-1185">Reference proteome</keyword>
<dbReference type="GO" id="GO:0032183">
    <property type="term" value="F:SUMO binding"/>
    <property type="evidence" value="ECO:0007669"/>
    <property type="project" value="EnsemblFungi"/>
</dbReference>
<evidence type="ECO:0000259" key="2">
    <source>
        <dbReference type="PROSITE" id="PS51397"/>
    </source>
</evidence>
<dbReference type="GO" id="GO:0106300">
    <property type="term" value="P:protein-DNA covalent cross-linking repair"/>
    <property type="evidence" value="ECO:0007669"/>
    <property type="project" value="EnsemblFungi"/>
</dbReference>
<dbReference type="InParanoid" id="I2GXU2"/>
<dbReference type="GO" id="GO:0005635">
    <property type="term" value="C:nuclear envelope"/>
    <property type="evidence" value="ECO:0007669"/>
    <property type="project" value="EnsemblFungi"/>
</dbReference>
<accession>I2GXU2</accession>
<dbReference type="GO" id="GO:0036205">
    <property type="term" value="P:histone catabolic process"/>
    <property type="evidence" value="ECO:0007669"/>
    <property type="project" value="EnsemblFungi"/>
</dbReference>
<name>I2GXU2_HENB6</name>
<evidence type="ECO:0000313" key="4">
    <source>
        <dbReference type="Proteomes" id="UP000002866"/>
    </source>
</evidence>
<dbReference type="InterPro" id="IPR053000">
    <property type="entry name" value="WSS1-like_metalloprotease"/>
</dbReference>
<dbReference type="RefSeq" id="XP_004178463.1">
    <property type="nucleotide sequence ID" value="XM_004178415.1"/>
</dbReference>
<dbReference type="GeneID" id="14494651"/>
<feature type="region of interest" description="Disordered" evidence="1">
    <location>
        <begin position="226"/>
        <end position="246"/>
    </location>
</feature>
<protein>
    <recommendedName>
        <fullName evidence="2">WLM domain-containing protein</fullName>
    </recommendedName>
</protein>
<dbReference type="PANTHER" id="PTHR46622">
    <property type="entry name" value="DNA-DEPENDENT METALLOPROTEASE WSS1"/>
    <property type="match status" value="1"/>
</dbReference>
<dbReference type="GO" id="GO:1990414">
    <property type="term" value="P:replication-born double-strand break repair via sister chromatid exchange"/>
    <property type="evidence" value="ECO:0007669"/>
    <property type="project" value="EnsemblFungi"/>
</dbReference>
<dbReference type="EMBL" id="HE806317">
    <property type="protein sequence ID" value="CCH58944.1"/>
    <property type="molecule type" value="Genomic_DNA"/>
</dbReference>
<dbReference type="GO" id="GO:0000324">
    <property type="term" value="C:fungal-type vacuole"/>
    <property type="evidence" value="ECO:0007669"/>
    <property type="project" value="EnsemblFungi"/>
</dbReference>
<dbReference type="PROSITE" id="PS51397">
    <property type="entry name" value="WLM"/>
    <property type="match status" value="1"/>
</dbReference>
<dbReference type="HOGENOM" id="CLU_023057_3_0_1"/>
<dbReference type="GO" id="GO:0004222">
    <property type="term" value="F:metalloendopeptidase activity"/>
    <property type="evidence" value="ECO:0007669"/>
    <property type="project" value="EnsemblFungi"/>
</dbReference>
<organism evidence="3 4">
    <name type="scientific">Henningerozyma blattae (strain ATCC 34711 / CBS 6284 / DSM 70876 / NBRC 10599 / NRRL Y-10934 / UCD 77-7)</name>
    <name type="common">Yeast</name>
    <name type="synonym">Tetrapisispora blattae</name>
    <dbReference type="NCBI Taxonomy" id="1071380"/>
    <lineage>
        <taxon>Eukaryota</taxon>
        <taxon>Fungi</taxon>
        <taxon>Dikarya</taxon>
        <taxon>Ascomycota</taxon>
        <taxon>Saccharomycotina</taxon>
        <taxon>Saccharomycetes</taxon>
        <taxon>Saccharomycetales</taxon>
        <taxon>Saccharomycetaceae</taxon>
        <taxon>Henningerozyma</taxon>
    </lineage>
</organism>
<dbReference type="MEROPS" id="M80.001"/>
<feature type="region of interest" description="Disordered" evidence="1">
    <location>
        <begin position="154"/>
        <end position="180"/>
    </location>
</feature>
<reference evidence="3 4" key="1">
    <citation type="journal article" date="2011" name="Proc. Natl. Acad. Sci. U.S.A.">
        <title>Evolutionary erosion of yeast sex chromosomes by mating-type switching accidents.</title>
        <authorList>
            <person name="Gordon J.L."/>
            <person name="Armisen D."/>
            <person name="Proux-Wera E."/>
            <person name="Oheigeartaigh S.S."/>
            <person name="Byrne K.P."/>
            <person name="Wolfe K.H."/>
        </authorList>
    </citation>
    <scope>NUCLEOTIDE SEQUENCE [LARGE SCALE GENOMIC DNA]</scope>
    <source>
        <strain evidence="4">ATCC 34711 / CBS 6284 / DSM 70876 / NBRC 10599 / NRRL Y-10934 / UCD 77-7</strain>
    </source>
</reference>